<dbReference type="SUPFAM" id="SSF54001">
    <property type="entry name" value="Cysteine proteinases"/>
    <property type="match status" value="1"/>
</dbReference>
<dbReference type="STRING" id="1492898.SY85_04840"/>
<dbReference type="SMART" id="SM00460">
    <property type="entry name" value="TGc"/>
    <property type="match status" value="1"/>
</dbReference>
<dbReference type="InterPro" id="IPR002931">
    <property type="entry name" value="Transglutaminase-like"/>
</dbReference>
<accession>A0A172TS59</accession>
<evidence type="ECO:0000259" key="1">
    <source>
        <dbReference type="SMART" id="SM00460"/>
    </source>
</evidence>
<dbReference type="Pfam" id="PF01841">
    <property type="entry name" value="Transglut_core"/>
    <property type="match status" value="1"/>
</dbReference>
<dbReference type="EMBL" id="CP011390">
    <property type="protein sequence ID" value="ANE49919.1"/>
    <property type="molecule type" value="Genomic_DNA"/>
</dbReference>
<reference evidence="2 3" key="2">
    <citation type="journal article" date="2016" name="Int. J. Syst. Evol. Microbiol.">
        <title>Flavisolibacter tropicus sp. nov., isolated from tropical soil.</title>
        <authorList>
            <person name="Lee J.J."/>
            <person name="Kang M.S."/>
            <person name="Kim G.S."/>
            <person name="Lee C.S."/>
            <person name="Lim S."/>
            <person name="Lee J."/>
            <person name="Roh S.H."/>
            <person name="Kang H."/>
            <person name="Ha J.M."/>
            <person name="Bae S."/>
            <person name="Jung H.Y."/>
            <person name="Kim M.K."/>
        </authorList>
    </citation>
    <scope>NUCLEOTIDE SEQUENCE [LARGE SCALE GENOMIC DNA]</scope>
    <source>
        <strain evidence="2 3">LCS9</strain>
    </source>
</reference>
<proteinExistence type="predicted"/>
<dbReference type="InterPro" id="IPR038765">
    <property type="entry name" value="Papain-like_cys_pep_sf"/>
</dbReference>
<evidence type="ECO:0000313" key="2">
    <source>
        <dbReference type="EMBL" id="ANE49919.1"/>
    </source>
</evidence>
<dbReference type="InterPro" id="IPR052557">
    <property type="entry name" value="CAP/Cytokinesis_protein"/>
</dbReference>
<keyword evidence="3" id="KW-1185">Reference proteome</keyword>
<dbReference type="Gene3D" id="3.10.620.30">
    <property type="match status" value="1"/>
</dbReference>
<feature type="domain" description="Transglutaminase-like" evidence="1">
    <location>
        <begin position="91"/>
        <end position="157"/>
    </location>
</feature>
<gene>
    <name evidence="2" type="ORF">SY85_04840</name>
</gene>
<dbReference type="AlphaFoldDB" id="A0A172TS59"/>
<protein>
    <recommendedName>
        <fullName evidence="1">Transglutaminase-like domain-containing protein</fullName>
    </recommendedName>
</protein>
<dbReference type="PANTHER" id="PTHR46333">
    <property type="entry name" value="CYTOKINESIS PROTEIN 3"/>
    <property type="match status" value="1"/>
</dbReference>
<evidence type="ECO:0000313" key="3">
    <source>
        <dbReference type="Proteomes" id="UP000077177"/>
    </source>
</evidence>
<sequence>MKAQEKFCSVDSFAKTIKFHKDIYQLTKELTNPYTQDLLKARSIFIWITENISYDYKLYNSGKENQQPTCKTGQNCDEVYLNWERKYLNKILRKQKGICDGYARLFKKMCDIAGIKSEVILGYTKTKPYQVGLTGPVNHAWNAVWIDSAYQLLDATWAAGYCVEKEGSGKLLSFHKAYNDYYWFTPFHDFARNHYPKEGKWVPEPNYTKERFAANPYYASAIINKIQLQSPTTGIIQAKKGDTLRFQFDYTDDFKVLQVNSNVFHNPPIWKEEKLSKRRKILTIDTLALKKQQYIPYKQSGNRYEFDYVVSDYSLYYLEVLFDFRKVLRFKIKVERESL</sequence>
<dbReference type="PANTHER" id="PTHR46333:SF2">
    <property type="entry name" value="CYTOKINESIS PROTEIN 3"/>
    <property type="match status" value="1"/>
</dbReference>
<name>A0A172TS59_9BACT</name>
<organism evidence="2 3">
    <name type="scientific">Flavisolibacter tropicus</name>
    <dbReference type="NCBI Taxonomy" id="1492898"/>
    <lineage>
        <taxon>Bacteria</taxon>
        <taxon>Pseudomonadati</taxon>
        <taxon>Bacteroidota</taxon>
        <taxon>Chitinophagia</taxon>
        <taxon>Chitinophagales</taxon>
        <taxon>Chitinophagaceae</taxon>
        <taxon>Flavisolibacter</taxon>
    </lineage>
</organism>
<dbReference type="KEGG" id="fla:SY85_04840"/>
<reference evidence="3" key="1">
    <citation type="submission" date="2015-01" db="EMBL/GenBank/DDBJ databases">
        <title>Flavisolibacter sp./LCS9/ whole genome sequencing.</title>
        <authorList>
            <person name="Kim M.K."/>
            <person name="Srinivasan S."/>
            <person name="Lee J.-J."/>
        </authorList>
    </citation>
    <scope>NUCLEOTIDE SEQUENCE [LARGE SCALE GENOMIC DNA]</scope>
    <source>
        <strain evidence="3">LCS9</strain>
    </source>
</reference>
<dbReference type="Proteomes" id="UP000077177">
    <property type="component" value="Chromosome"/>
</dbReference>
<dbReference type="GO" id="GO:0005737">
    <property type="term" value="C:cytoplasm"/>
    <property type="evidence" value="ECO:0007669"/>
    <property type="project" value="TreeGrafter"/>
</dbReference>